<organism evidence="1 2">
    <name type="scientific">Colletotrichum gloeosporioides (strain Cg-14)</name>
    <name type="common">Anthracnose fungus</name>
    <name type="synonym">Glomerella cingulata</name>
    <dbReference type="NCBI Taxonomy" id="1237896"/>
    <lineage>
        <taxon>Eukaryota</taxon>
        <taxon>Fungi</taxon>
        <taxon>Dikarya</taxon>
        <taxon>Ascomycota</taxon>
        <taxon>Pezizomycotina</taxon>
        <taxon>Sordariomycetes</taxon>
        <taxon>Hypocreomycetidae</taxon>
        <taxon>Glomerellales</taxon>
        <taxon>Glomerellaceae</taxon>
        <taxon>Colletotrichum</taxon>
        <taxon>Colletotrichum gloeosporioides species complex</taxon>
    </lineage>
</organism>
<evidence type="ECO:0000313" key="2">
    <source>
        <dbReference type="Proteomes" id="UP000015530"/>
    </source>
</evidence>
<reference evidence="2" key="1">
    <citation type="journal article" date="2013" name="Mol. Plant Microbe Interact.">
        <title>Global aspects of pacC regulation of pathogenicity genes in Colletotrichum gloeosporioides as revealed by transcriptome analysis.</title>
        <authorList>
            <person name="Alkan N."/>
            <person name="Meng X."/>
            <person name="Friedlander G."/>
            <person name="Reuveni E."/>
            <person name="Sukno S."/>
            <person name="Sherman A."/>
            <person name="Thon M."/>
            <person name="Fluhr R."/>
            <person name="Prusky D."/>
        </authorList>
    </citation>
    <scope>NUCLEOTIDE SEQUENCE [LARGE SCALE GENOMIC DNA]</scope>
    <source>
        <strain evidence="2">Cg-14</strain>
    </source>
</reference>
<dbReference type="Proteomes" id="UP000015530">
    <property type="component" value="Unassembled WGS sequence"/>
</dbReference>
<dbReference type="HOGENOM" id="CLU_3417239_0_0_1"/>
<comment type="caution">
    <text evidence="1">The sequence shown here is derived from an EMBL/GenBank/DDBJ whole genome shotgun (WGS) entry which is preliminary data.</text>
</comment>
<accession>T0LSF3</accession>
<proteinExistence type="predicted"/>
<sequence length="26" mass="3150">MSIQPFLSKKQNIMPVKCWSWRKANQ</sequence>
<name>T0LSF3_COLGC</name>
<protein>
    <submittedName>
        <fullName evidence="1">Uncharacterized protein</fullName>
    </submittedName>
</protein>
<evidence type="ECO:0000313" key="1">
    <source>
        <dbReference type="EMBL" id="EQB51165.1"/>
    </source>
</evidence>
<gene>
    <name evidence="1" type="ORF">CGLO_09319</name>
</gene>
<dbReference type="AlphaFoldDB" id="T0LSF3"/>
<dbReference type="EMBL" id="AMYD01001876">
    <property type="protein sequence ID" value="EQB51165.1"/>
    <property type="molecule type" value="Genomic_DNA"/>
</dbReference>